<evidence type="ECO:0000313" key="2">
    <source>
        <dbReference type="EMBL" id="AQS52673.1"/>
    </source>
</evidence>
<name>A0A1S6IM85_9LACT</name>
<sequence>MRKTWSVLLLVILSLVTVPHTVAASELPVLQINALSVSHQEVSVGDYVTITVELDEIREGELIFIEYVDPVYGYYEEVYLTNFDYSTTYERSLEITEERNPGRWVIDSIHAIDAAGNVTASVFNNLADYGNTRDLSNAAFSVAQSKPTLQYEAHVQKVGWQGYRNEYELSGTTGRVLRLEAIKISLDARNYGGGISYSTHIQKIGWQAPVSDNAVSGTSGLSRRLEAIKINLTGPVADHFDIYYRVHAQKYGWLSWAKNGQPAGTQGLAKRLEAIEIMLVPKGQVVELDQSQSFID</sequence>
<organism evidence="2 3">
    <name type="scientific">Jeotgalibaca dankookensis</name>
    <dbReference type="NCBI Taxonomy" id="708126"/>
    <lineage>
        <taxon>Bacteria</taxon>
        <taxon>Bacillati</taxon>
        <taxon>Bacillota</taxon>
        <taxon>Bacilli</taxon>
        <taxon>Lactobacillales</taxon>
        <taxon>Carnobacteriaceae</taxon>
        <taxon>Jeotgalibaca</taxon>
    </lineage>
</organism>
<dbReference type="SMART" id="SM00728">
    <property type="entry name" value="ChW"/>
    <property type="match status" value="3"/>
</dbReference>
<reference evidence="2 3" key="1">
    <citation type="journal article" date="2014" name="Int. J. Syst. Evol. Microbiol.">
        <title>Jeotgalibaca dankookensis gen. nov., sp. nov., a member of the family Carnobacteriaceae, isolated from seujeot (Korean traditional food).</title>
        <authorList>
            <person name="Lee D.G."/>
            <person name="Trujillo M.E."/>
            <person name="Kang H."/>
            <person name="Ahn T.Y."/>
        </authorList>
    </citation>
    <scope>NUCLEOTIDE SEQUENCE [LARGE SCALE GENOMIC DNA]</scope>
    <source>
        <strain evidence="2 3">EX-07</strain>
    </source>
</reference>
<dbReference type="RefSeq" id="WP_062468105.1">
    <property type="nucleotide sequence ID" value="NZ_BBYN01000005.1"/>
</dbReference>
<dbReference type="KEGG" id="jda:BW727_100265"/>
<protein>
    <recommendedName>
        <fullName evidence="4">Clostridial hydrophobic W</fullName>
    </recommendedName>
</protein>
<dbReference type="STRING" id="708126.BW727_100265"/>
<keyword evidence="1" id="KW-0732">Signal</keyword>
<keyword evidence="3" id="KW-1185">Reference proteome</keyword>
<evidence type="ECO:0000313" key="3">
    <source>
        <dbReference type="Proteomes" id="UP000188993"/>
    </source>
</evidence>
<accession>A0A1S6IM85</accession>
<feature type="chain" id="PRO_5039648475" description="Clostridial hydrophobic W" evidence="1">
    <location>
        <begin position="24"/>
        <end position="296"/>
    </location>
</feature>
<dbReference type="AlphaFoldDB" id="A0A1S6IM85"/>
<evidence type="ECO:0008006" key="4">
    <source>
        <dbReference type="Google" id="ProtNLM"/>
    </source>
</evidence>
<proteinExistence type="predicted"/>
<evidence type="ECO:0000256" key="1">
    <source>
        <dbReference type="SAM" id="SignalP"/>
    </source>
</evidence>
<feature type="signal peptide" evidence="1">
    <location>
        <begin position="1"/>
        <end position="23"/>
    </location>
</feature>
<dbReference type="InterPro" id="IPR006637">
    <property type="entry name" value="ChW"/>
</dbReference>
<dbReference type="EMBL" id="CP019728">
    <property type="protein sequence ID" value="AQS52673.1"/>
    <property type="molecule type" value="Genomic_DNA"/>
</dbReference>
<gene>
    <name evidence="2" type="ORF">BW727_100265</name>
</gene>
<dbReference type="Proteomes" id="UP000188993">
    <property type="component" value="Chromosome"/>
</dbReference>
<dbReference type="Pfam" id="PF07538">
    <property type="entry name" value="ChW"/>
    <property type="match status" value="3"/>
</dbReference>